<feature type="region of interest" description="Disordered" evidence="6">
    <location>
        <begin position="1062"/>
        <end position="1086"/>
    </location>
</feature>
<dbReference type="InParanoid" id="A0A2V0PHA1"/>
<dbReference type="Pfam" id="PF00082">
    <property type="entry name" value="Peptidase_S8"/>
    <property type="match status" value="1"/>
</dbReference>
<dbReference type="OrthoDB" id="10687696at2759"/>
<feature type="region of interest" description="Disordered" evidence="6">
    <location>
        <begin position="631"/>
        <end position="652"/>
    </location>
</feature>
<evidence type="ECO:0000256" key="1">
    <source>
        <dbReference type="ARBA" id="ARBA00011073"/>
    </source>
</evidence>
<evidence type="ECO:0000259" key="8">
    <source>
        <dbReference type="Pfam" id="PF00082"/>
    </source>
</evidence>
<dbReference type="Gene3D" id="3.40.50.200">
    <property type="entry name" value="Peptidase S8/S53 domain"/>
    <property type="match status" value="1"/>
</dbReference>
<dbReference type="InterPro" id="IPR036852">
    <property type="entry name" value="Peptidase_S8/S53_dom_sf"/>
</dbReference>
<dbReference type="PANTHER" id="PTHR43399:SF4">
    <property type="entry name" value="CELL WALL-ASSOCIATED PROTEASE"/>
    <property type="match status" value="1"/>
</dbReference>
<feature type="domain" description="Peptidase S8/S53" evidence="8">
    <location>
        <begin position="310"/>
        <end position="449"/>
    </location>
</feature>
<organism evidence="9 10">
    <name type="scientific">Raphidocelis subcapitata</name>
    <dbReference type="NCBI Taxonomy" id="307507"/>
    <lineage>
        <taxon>Eukaryota</taxon>
        <taxon>Viridiplantae</taxon>
        <taxon>Chlorophyta</taxon>
        <taxon>core chlorophytes</taxon>
        <taxon>Chlorophyceae</taxon>
        <taxon>CS clade</taxon>
        <taxon>Sphaeropleales</taxon>
        <taxon>Selenastraceae</taxon>
        <taxon>Raphidocelis</taxon>
    </lineage>
</organism>
<feature type="compositionally biased region" description="Basic and acidic residues" evidence="6">
    <location>
        <begin position="981"/>
        <end position="1042"/>
    </location>
</feature>
<keyword evidence="7" id="KW-1133">Transmembrane helix</keyword>
<comment type="caution">
    <text evidence="5">Lacks conserved residue(s) required for the propagation of feature annotation.</text>
</comment>
<evidence type="ECO:0000256" key="4">
    <source>
        <dbReference type="ARBA" id="ARBA00022825"/>
    </source>
</evidence>
<evidence type="ECO:0000256" key="3">
    <source>
        <dbReference type="ARBA" id="ARBA00022801"/>
    </source>
</evidence>
<dbReference type="PANTHER" id="PTHR43399">
    <property type="entry name" value="SUBTILISIN-RELATED"/>
    <property type="match status" value="1"/>
</dbReference>
<feature type="region of interest" description="Disordered" evidence="6">
    <location>
        <begin position="243"/>
        <end position="262"/>
    </location>
</feature>
<dbReference type="GO" id="GO:0006508">
    <property type="term" value="P:proteolysis"/>
    <property type="evidence" value="ECO:0007669"/>
    <property type="project" value="UniProtKB-KW"/>
</dbReference>
<dbReference type="InterPro" id="IPR000209">
    <property type="entry name" value="Peptidase_S8/S53_dom"/>
</dbReference>
<evidence type="ECO:0000313" key="9">
    <source>
        <dbReference type="EMBL" id="GBF99146.1"/>
    </source>
</evidence>
<dbReference type="STRING" id="307507.A0A2V0PHA1"/>
<protein>
    <recommendedName>
        <fullName evidence="8">Peptidase S8/S53 domain-containing protein</fullName>
    </recommendedName>
</protein>
<keyword evidence="10" id="KW-1185">Reference proteome</keyword>
<feature type="compositionally biased region" description="Low complexity" evidence="6">
    <location>
        <begin position="1068"/>
        <end position="1086"/>
    </location>
</feature>
<feature type="region of interest" description="Disordered" evidence="6">
    <location>
        <begin position="1356"/>
        <end position="1407"/>
    </location>
</feature>
<feature type="compositionally biased region" description="Low complexity" evidence="6">
    <location>
        <begin position="1463"/>
        <end position="1487"/>
    </location>
</feature>
<feature type="compositionally biased region" description="Low complexity" evidence="6">
    <location>
        <begin position="889"/>
        <end position="902"/>
    </location>
</feature>
<evidence type="ECO:0000256" key="2">
    <source>
        <dbReference type="ARBA" id="ARBA00022670"/>
    </source>
</evidence>
<comment type="caution">
    <text evidence="9">The sequence shown here is derived from an EMBL/GenBank/DDBJ whole genome shotgun (WGS) entry which is preliminary data.</text>
</comment>
<name>A0A2V0PHA1_9CHLO</name>
<dbReference type="Proteomes" id="UP000247498">
    <property type="component" value="Unassembled WGS sequence"/>
</dbReference>
<keyword evidence="7" id="KW-0472">Membrane</keyword>
<dbReference type="InterPro" id="IPR015500">
    <property type="entry name" value="Peptidase_S8_subtilisin-rel"/>
</dbReference>
<dbReference type="GO" id="GO:0004252">
    <property type="term" value="F:serine-type endopeptidase activity"/>
    <property type="evidence" value="ECO:0007669"/>
    <property type="project" value="InterPro"/>
</dbReference>
<feature type="compositionally biased region" description="Low complexity" evidence="6">
    <location>
        <begin position="1384"/>
        <end position="1393"/>
    </location>
</feature>
<dbReference type="PRINTS" id="PR00723">
    <property type="entry name" value="SUBTILISIN"/>
</dbReference>
<dbReference type="PROSITE" id="PS51892">
    <property type="entry name" value="SUBTILASE"/>
    <property type="match status" value="1"/>
</dbReference>
<feature type="region of interest" description="Disordered" evidence="6">
    <location>
        <begin position="981"/>
        <end position="1050"/>
    </location>
</feature>
<keyword evidence="3" id="KW-0378">Hydrolase</keyword>
<dbReference type="EMBL" id="BDRX01000147">
    <property type="protein sequence ID" value="GBF99146.1"/>
    <property type="molecule type" value="Genomic_DNA"/>
</dbReference>
<keyword evidence="4" id="KW-0720">Serine protease</keyword>
<keyword evidence="7" id="KW-0812">Transmembrane</keyword>
<evidence type="ECO:0000256" key="7">
    <source>
        <dbReference type="SAM" id="Phobius"/>
    </source>
</evidence>
<feature type="region of interest" description="Disordered" evidence="6">
    <location>
        <begin position="1644"/>
        <end position="1665"/>
    </location>
</feature>
<feature type="compositionally biased region" description="Pro residues" evidence="6">
    <location>
        <begin position="876"/>
        <end position="888"/>
    </location>
</feature>
<dbReference type="InterPro" id="IPR051048">
    <property type="entry name" value="Peptidase_S8/S53_subtilisin"/>
</dbReference>
<proteinExistence type="inferred from homology"/>
<feature type="compositionally biased region" description="Basic and acidic residues" evidence="6">
    <location>
        <begin position="1372"/>
        <end position="1382"/>
    </location>
</feature>
<feature type="compositionally biased region" description="Low complexity" evidence="6">
    <location>
        <begin position="631"/>
        <end position="640"/>
    </location>
</feature>
<gene>
    <name evidence="9" type="ORF">Rsub_12113</name>
</gene>
<accession>A0A2V0PHA1</accession>
<sequence length="1665" mass="167263">MPSTSGARRESALLDSDLDAPLPEASLAVRRRSRATSSENVGFAVKRDARSGSVVQVHVQAGDWPAFVADEPPHRRCRWLQGRCAPATRACRIVAICIAVVAVAAVAVVVPVSQALRAESPYEAQQHPLPRPSPRLIAAWRDSAPPGAAPRSVAALLPERARRGVVWEAAVPGTRLAVVEMGGDAALRDAVAALRASANTTGLAYVLQDFPLASDFQLSGPVVGPEQLFERLVGSVDPELAEDAAAAAAEEPKRNATQQPARRRLHAIAPAAAGSAPSAPAPVQIDLPQHLLAGGLDAAKAWGVAQGSPSVVVAVVGSGVEVSHPRLGPAVWSNPGEVPGDGVDNDGNGLVDDVEGWDFGGRCAGADCARCAPGPDASDADGAGTHAAALAAGEASNATRTAGVAPGARVMALRVADCRGGQMWASAAAQAFAYAAAQGASIVLAPWVDAAAAPAPGAAAEPEAARAEARRRLFLDALAPLRRAGALVVAADVTLPRAGAGGAGGAGGGAAPLTAGAGLPCALSGEEGGVLCVAPIGGGGPAADVRVPGSLLASAYAGGSHADASGASAAAAVGAGSAALVWSALGKRLGGEYGGLGPTVKRLLVDAASPGAAPAATAAALKAPGAAKAGNATSAPAAGAAPPPPPRGLPLRLPQAVSAAASGELPGGGAPIPAPAAAGAASPPPSVVLPGVALSWYVNSYGATNAAALQPVLHRTAPGMGVAEWEFASKGDVVLSAVLSGQLPVAAAGGAALRVEAGDPFALWLGGRRLLLVEDAAAGGEVGADGGRRWTARAAVEAPGNYTLTVMVFRRGGAPERSRFAVDWRPPGAPGFVPLPQLASHGRRPQLAGDALALLLRGAAALAAGEVPTMREDAPAPAPAPPKPPTAPPATAAAPAAAPAASPTISLRGAAAAATPAPERAHLQRRRRLQQGLGFGMDPAWQDPWDWGTWAQSYQQQQEAAWREQQQRWREEQAARERWREQQQREAERQRAAEQREREESEARQRERQLRDRESREQQDSAREAEAQRRAKEEAEARRAREAGAQVEGQVAERLRVERAKARAERISPGASKAQPAAAAEPPGSPGLAVAFTSAAQTRHTPLLPSAAMGAPLARGAAVFDLGFDQPWALQTALLGGAGSAPASGATLEGYGSAQGWLDARRLLRGAGPGAGAQFELACERCWLLLDGAVAVGARDGPATSACVSLPAAAAAAGGAAPALVHAEVQFASKSLPAAALRLRWRGCRPGAKDGEGEFQGLAGALARGWVLSRADLEAGRYREGLVCETALAAEPGPGGAAGRGAGAAAAATTYVPRRPGARGAGGLDAASAQRFSGAAGRVSAAAAFGDAALNASAVAAARAPPEGDPGDQEEEERREREDRRRAQAAAAAGRAPPAAPPQLPPAQAGGPLGGAAGGALAPLDAFLNALLANWWGGNARRRLLGAAETAAVPAVSISIGSGGTPQAQGQAQQQQAQQQAQQQQAQQQAQRESRLMSLSVARLAPALVAAHPPGSLYDVRCWGYWNGTLGADATIGADPAGGDASMAAGGARVSSRRAAPAAVAAVGAEGVLAAWEERRDRAARGGPVAAGGGVDWGAPGRGGPAVSAEAFGGGGGDGLRLLVLEWRGVGGDASLWVADARGPWQPEPRSLWVPPGAPAAAVGGKPLE</sequence>
<keyword evidence="2" id="KW-0645">Protease</keyword>
<reference evidence="9 10" key="1">
    <citation type="journal article" date="2018" name="Sci. Rep.">
        <title>Raphidocelis subcapitata (=Pseudokirchneriella subcapitata) provides an insight into genome evolution and environmental adaptations in the Sphaeropleales.</title>
        <authorList>
            <person name="Suzuki S."/>
            <person name="Yamaguchi H."/>
            <person name="Nakajima N."/>
            <person name="Kawachi M."/>
        </authorList>
    </citation>
    <scope>NUCLEOTIDE SEQUENCE [LARGE SCALE GENOMIC DNA]</scope>
    <source>
        <strain evidence="9 10">NIES-35</strain>
    </source>
</reference>
<comment type="similarity">
    <text evidence="1 5">Belongs to the peptidase S8 family.</text>
</comment>
<evidence type="ECO:0000256" key="5">
    <source>
        <dbReference type="PROSITE-ProRule" id="PRU01240"/>
    </source>
</evidence>
<feature type="region of interest" description="Disordered" evidence="6">
    <location>
        <begin position="869"/>
        <end position="902"/>
    </location>
</feature>
<dbReference type="SUPFAM" id="SSF52743">
    <property type="entry name" value="Subtilisin-like"/>
    <property type="match status" value="1"/>
</dbReference>
<feature type="transmembrane region" description="Helical" evidence="7">
    <location>
        <begin position="93"/>
        <end position="112"/>
    </location>
</feature>
<feature type="region of interest" description="Disordered" evidence="6">
    <location>
        <begin position="1458"/>
        <end position="1487"/>
    </location>
</feature>
<evidence type="ECO:0000256" key="6">
    <source>
        <dbReference type="SAM" id="MobiDB-lite"/>
    </source>
</evidence>
<feature type="compositionally biased region" description="Low complexity" evidence="6">
    <location>
        <begin position="1655"/>
        <end position="1665"/>
    </location>
</feature>
<evidence type="ECO:0000313" key="10">
    <source>
        <dbReference type="Proteomes" id="UP000247498"/>
    </source>
</evidence>